<gene>
    <name evidence="9" type="ORF">Atai01_24950</name>
</gene>
<feature type="transmembrane region" description="Helical" evidence="7">
    <location>
        <begin position="63"/>
        <end position="83"/>
    </location>
</feature>
<comment type="catalytic activity">
    <reaction evidence="1">
        <text>ATP + protein L-histidine = ADP + protein N-phospho-L-histidine.</text>
        <dbReference type="EC" id="2.7.13.3"/>
    </reaction>
</comment>
<dbReference type="GO" id="GO:0004673">
    <property type="term" value="F:protein histidine kinase activity"/>
    <property type="evidence" value="ECO:0007669"/>
    <property type="project" value="UniProtKB-EC"/>
</dbReference>
<keyword evidence="7" id="KW-0472">Membrane</keyword>
<dbReference type="InterPro" id="IPR036890">
    <property type="entry name" value="HATPase_C_sf"/>
</dbReference>
<evidence type="ECO:0000256" key="1">
    <source>
        <dbReference type="ARBA" id="ARBA00000085"/>
    </source>
</evidence>
<sequence length="576" mass="61225">MPDLPEAPSPWQSPAASEPAPAHNAAVAQRLRSQVLRIVVITMAVVVLLAVGGIVAAAAYASWAVLIGAGVAVFCIAAVLIAATTITSAVRTHAEGFSSAAPVRYVSAPSAPSAPGTPSAPGPAEPVDQSTFDSDPEQRREVFGKLARRLQSLVNRAIQRVDGLEREIEDPDLLRGLYEIDHLATRVRRQAENLAVLGGGSPQRRSNQPVSIYAVLRSAVAEIEHYKQVSIVPVEGISLRGHAVAEIIHLLAELLENATTFTAPDAAKVVLRVHKVTAGLAVEIQDRGLGMTRDDLQRINLLLEGTATIDLADLLSDGRIGMAVVKELARRHDIRVQLQTNIFGGIDAAVVLPHTLISEPAQETTREQPSVLPQQQRPEQLPQHEPQHRLEPLSQRAESAPQHQLQQRQAAPRPAAPQPGGWDPQQATPAASVAAITGAPNVPPASTPFNAWQEPSSPQTDAHPGYPSAAPQAALPVRTPGGSTAGDSTTGELGRANPPAEALPPLPQRRGSHLRPELLQAPSAPTKPLPGHNTNLMAVVQQGFDRAREAQNTESNQSLKQHRTTEGESEASWPTT</sequence>
<feature type="region of interest" description="Disordered" evidence="6">
    <location>
        <begin position="361"/>
        <end position="576"/>
    </location>
</feature>
<dbReference type="SMART" id="SM00387">
    <property type="entry name" value="HATPase_c"/>
    <property type="match status" value="1"/>
</dbReference>
<feature type="compositionally biased region" description="Polar residues" evidence="6">
    <location>
        <begin position="481"/>
        <end position="491"/>
    </location>
</feature>
<feature type="compositionally biased region" description="Polar residues" evidence="6">
    <location>
        <begin position="447"/>
        <end position="460"/>
    </location>
</feature>
<proteinExistence type="predicted"/>
<keyword evidence="4" id="KW-0808">Transferase</keyword>
<dbReference type="SUPFAM" id="SSF55874">
    <property type="entry name" value="ATPase domain of HSP90 chaperone/DNA topoisomerase II/histidine kinase"/>
    <property type="match status" value="1"/>
</dbReference>
<evidence type="ECO:0000256" key="5">
    <source>
        <dbReference type="ARBA" id="ARBA00022777"/>
    </source>
</evidence>
<dbReference type="GO" id="GO:0000160">
    <property type="term" value="P:phosphorelay signal transduction system"/>
    <property type="evidence" value="ECO:0007669"/>
    <property type="project" value="TreeGrafter"/>
</dbReference>
<keyword evidence="7" id="KW-0812">Transmembrane</keyword>
<dbReference type="Proteomes" id="UP001165136">
    <property type="component" value="Unassembled WGS sequence"/>
</dbReference>
<dbReference type="PANTHER" id="PTHR45436">
    <property type="entry name" value="SENSOR HISTIDINE KINASE YKOH"/>
    <property type="match status" value="1"/>
</dbReference>
<protein>
    <recommendedName>
        <fullName evidence="2">histidine kinase</fullName>
        <ecNumber evidence="2">2.7.13.3</ecNumber>
    </recommendedName>
</protein>
<organism evidence="9 10">
    <name type="scientific">Amycolatopsis taiwanensis</name>
    <dbReference type="NCBI Taxonomy" id="342230"/>
    <lineage>
        <taxon>Bacteria</taxon>
        <taxon>Bacillati</taxon>
        <taxon>Actinomycetota</taxon>
        <taxon>Actinomycetes</taxon>
        <taxon>Pseudonocardiales</taxon>
        <taxon>Pseudonocardiaceae</taxon>
        <taxon>Amycolatopsis</taxon>
    </lineage>
</organism>
<accession>A0A9W6QXJ5</accession>
<feature type="region of interest" description="Disordered" evidence="6">
    <location>
        <begin position="108"/>
        <end position="135"/>
    </location>
</feature>
<keyword evidence="10" id="KW-1185">Reference proteome</keyword>
<evidence type="ECO:0000313" key="9">
    <source>
        <dbReference type="EMBL" id="GLY65876.1"/>
    </source>
</evidence>
<dbReference type="GO" id="GO:0005886">
    <property type="term" value="C:plasma membrane"/>
    <property type="evidence" value="ECO:0007669"/>
    <property type="project" value="TreeGrafter"/>
</dbReference>
<dbReference type="EC" id="2.7.13.3" evidence="2"/>
<feature type="compositionally biased region" description="Low complexity" evidence="6">
    <location>
        <begin position="400"/>
        <end position="413"/>
    </location>
</feature>
<feature type="compositionally biased region" description="Low complexity" evidence="6">
    <location>
        <begin position="372"/>
        <end position="384"/>
    </location>
</feature>
<evidence type="ECO:0000256" key="2">
    <source>
        <dbReference type="ARBA" id="ARBA00012438"/>
    </source>
</evidence>
<evidence type="ECO:0000259" key="8">
    <source>
        <dbReference type="SMART" id="SM00387"/>
    </source>
</evidence>
<evidence type="ECO:0000256" key="6">
    <source>
        <dbReference type="SAM" id="MobiDB-lite"/>
    </source>
</evidence>
<dbReference type="Pfam" id="PF02518">
    <property type="entry name" value="HATPase_c"/>
    <property type="match status" value="1"/>
</dbReference>
<reference evidence="9" key="1">
    <citation type="submission" date="2023-03" db="EMBL/GenBank/DDBJ databases">
        <title>Amycolatopsis taiwanensis NBRC 103393.</title>
        <authorList>
            <person name="Ichikawa N."/>
            <person name="Sato H."/>
            <person name="Tonouchi N."/>
        </authorList>
    </citation>
    <scope>NUCLEOTIDE SEQUENCE</scope>
    <source>
        <strain evidence="9">NBRC 103393</strain>
    </source>
</reference>
<comment type="caution">
    <text evidence="9">The sequence shown here is derived from an EMBL/GenBank/DDBJ whole genome shotgun (WGS) entry which is preliminary data.</text>
</comment>
<keyword evidence="7" id="KW-1133">Transmembrane helix</keyword>
<keyword evidence="5" id="KW-0418">Kinase</keyword>
<dbReference type="AlphaFoldDB" id="A0A9W6QXJ5"/>
<name>A0A9W6QXJ5_9PSEU</name>
<dbReference type="PANTHER" id="PTHR45436:SF5">
    <property type="entry name" value="SENSOR HISTIDINE KINASE TRCS"/>
    <property type="match status" value="1"/>
</dbReference>
<evidence type="ECO:0000313" key="10">
    <source>
        <dbReference type="Proteomes" id="UP001165136"/>
    </source>
</evidence>
<feature type="transmembrane region" description="Helical" evidence="7">
    <location>
        <begin position="35"/>
        <end position="57"/>
    </location>
</feature>
<keyword evidence="3" id="KW-0597">Phosphoprotein</keyword>
<evidence type="ECO:0000256" key="3">
    <source>
        <dbReference type="ARBA" id="ARBA00022553"/>
    </source>
</evidence>
<feature type="compositionally biased region" description="Low complexity" evidence="6">
    <location>
        <begin position="108"/>
        <end position="117"/>
    </location>
</feature>
<dbReference type="RefSeq" id="WP_285486891.1">
    <property type="nucleotide sequence ID" value="NZ_BSTI01000005.1"/>
</dbReference>
<evidence type="ECO:0000256" key="7">
    <source>
        <dbReference type="SAM" id="Phobius"/>
    </source>
</evidence>
<dbReference type="InterPro" id="IPR050428">
    <property type="entry name" value="TCS_sensor_his_kinase"/>
</dbReference>
<dbReference type="EMBL" id="BSTI01000005">
    <property type="protein sequence ID" value="GLY65876.1"/>
    <property type="molecule type" value="Genomic_DNA"/>
</dbReference>
<dbReference type="InterPro" id="IPR003594">
    <property type="entry name" value="HATPase_dom"/>
</dbReference>
<feature type="domain" description="Histidine kinase/HSP90-like ATPase" evidence="8">
    <location>
        <begin position="242"/>
        <end position="356"/>
    </location>
</feature>
<dbReference type="Gene3D" id="3.30.565.10">
    <property type="entry name" value="Histidine kinase-like ATPase, C-terminal domain"/>
    <property type="match status" value="1"/>
</dbReference>
<evidence type="ECO:0000256" key="4">
    <source>
        <dbReference type="ARBA" id="ARBA00022679"/>
    </source>
</evidence>